<proteinExistence type="predicted"/>
<feature type="signal peptide" evidence="1">
    <location>
        <begin position="1"/>
        <end position="24"/>
    </location>
</feature>
<keyword evidence="3" id="KW-1185">Reference proteome</keyword>
<evidence type="ECO:0008006" key="4">
    <source>
        <dbReference type="Google" id="ProtNLM"/>
    </source>
</evidence>
<evidence type="ECO:0000256" key="1">
    <source>
        <dbReference type="SAM" id="SignalP"/>
    </source>
</evidence>
<accession>A0ABV8G8S8</accession>
<dbReference type="RefSeq" id="WP_379530185.1">
    <property type="nucleotide sequence ID" value="NZ_JBHSBI010000011.1"/>
</dbReference>
<evidence type="ECO:0000313" key="3">
    <source>
        <dbReference type="Proteomes" id="UP001595851"/>
    </source>
</evidence>
<gene>
    <name evidence="2" type="ORF">ACFOY2_23275</name>
</gene>
<organism evidence="2 3">
    <name type="scientific">Nonomuraea purpurea</name>
    <dbReference type="NCBI Taxonomy" id="1849276"/>
    <lineage>
        <taxon>Bacteria</taxon>
        <taxon>Bacillati</taxon>
        <taxon>Actinomycetota</taxon>
        <taxon>Actinomycetes</taxon>
        <taxon>Streptosporangiales</taxon>
        <taxon>Streptosporangiaceae</taxon>
        <taxon>Nonomuraea</taxon>
    </lineage>
</organism>
<dbReference type="Proteomes" id="UP001595851">
    <property type="component" value="Unassembled WGS sequence"/>
</dbReference>
<name>A0ABV8G8S8_9ACTN</name>
<keyword evidence="1" id="KW-0732">Signal</keyword>
<protein>
    <recommendedName>
        <fullName evidence="4">Secreted protein</fullName>
    </recommendedName>
</protein>
<dbReference type="EMBL" id="JBHSBI010000011">
    <property type="protein sequence ID" value="MFC4010168.1"/>
    <property type="molecule type" value="Genomic_DNA"/>
</dbReference>
<evidence type="ECO:0000313" key="2">
    <source>
        <dbReference type="EMBL" id="MFC4010168.1"/>
    </source>
</evidence>
<reference evidence="3" key="1">
    <citation type="journal article" date="2019" name="Int. J. Syst. Evol. Microbiol.">
        <title>The Global Catalogue of Microorganisms (GCM) 10K type strain sequencing project: providing services to taxonomists for standard genome sequencing and annotation.</title>
        <authorList>
            <consortium name="The Broad Institute Genomics Platform"/>
            <consortium name="The Broad Institute Genome Sequencing Center for Infectious Disease"/>
            <person name="Wu L."/>
            <person name="Ma J."/>
        </authorList>
    </citation>
    <scope>NUCLEOTIDE SEQUENCE [LARGE SCALE GENOMIC DNA]</scope>
    <source>
        <strain evidence="3">TBRC 1276</strain>
    </source>
</reference>
<comment type="caution">
    <text evidence="2">The sequence shown here is derived from an EMBL/GenBank/DDBJ whole genome shotgun (WGS) entry which is preliminary data.</text>
</comment>
<sequence length="134" mass="14133">MPGKTRAGIVSAVLVAAMAVPVVAMTTAPAQATTAMACELHLGKTSKSGKSIVGFGSQSRDCGTRGKSTLVIQRSRWYGWEDLASKTVTGSGYDGYVRYNCSGAGTHTYRTIHVGRTIGGSPKFKESNRIRVSC</sequence>
<feature type="chain" id="PRO_5045141288" description="Secreted protein" evidence="1">
    <location>
        <begin position="25"/>
        <end position="134"/>
    </location>
</feature>